<dbReference type="Proteomes" id="UP000001396">
    <property type="component" value="Unassembled WGS sequence"/>
</dbReference>
<evidence type="ECO:0000313" key="2">
    <source>
        <dbReference type="Proteomes" id="UP000001396"/>
    </source>
</evidence>
<keyword evidence="2" id="KW-1185">Reference proteome</keyword>
<dbReference type="GeneID" id="31361708"/>
<dbReference type="RefSeq" id="XP_020432762.1">
    <property type="nucleotide sequence ID" value="XM_020577088.1"/>
</dbReference>
<evidence type="ECO:0000313" key="1">
    <source>
        <dbReference type="EMBL" id="EFA80642.1"/>
    </source>
</evidence>
<sequence>MHRLEGSELDDLYRDLGVQRPRQLGSDVLNSRYNNLGAINAVNNEGGPLGSSFRINQVDLQQQQQQPSNVIRQTTTKSSSIIRKKKKTTTWLGYSQTLLKEFCYGAIFGFVGYMFNAFNQYRKLKAT</sequence>
<name>D3BCK0_HETP5</name>
<dbReference type="InParanoid" id="D3BCK0"/>
<accession>D3BCK0</accession>
<protein>
    <submittedName>
        <fullName evidence="1">Uncharacterized protein</fullName>
    </submittedName>
</protein>
<proteinExistence type="predicted"/>
<comment type="caution">
    <text evidence="1">The sequence shown here is derived from an EMBL/GenBank/DDBJ whole genome shotgun (WGS) entry which is preliminary data.</text>
</comment>
<gene>
    <name evidence="1" type="ORF">PPL_06225</name>
</gene>
<dbReference type="EMBL" id="ADBJ01000028">
    <property type="protein sequence ID" value="EFA80642.1"/>
    <property type="molecule type" value="Genomic_DNA"/>
</dbReference>
<organism evidence="1 2">
    <name type="scientific">Heterostelium pallidum (strain ATCC 26659 / Pp 5 / PN500)</name>
    <name type="common">Cellular slime mold</name>
    <name type="synonym">Polysphondylium pallidum</name>
    <dbReference type="NCBI Taxonomy" id="670386"/>
    <lineage>
        <taxon>Eukaryota</taxon>
        <taxon>Amoebozoa</taxon>
        <taxon>Evosea</taxon>
        <taxon>Eumycetozoa</taxon>
        <taxon>Dictyostelia</taxon>
        <taxon>Acytosteliales</taxon>
        <taxon>Acytosteliaceae</taxon>
        <taxon>Heterostelium</taxon>
    </lineage>
</organism>
<reference evidence="1 2" key="1">
    <citation type="journal article" date="2011" name="Genome Res.">
        <title>Phylogeny-wide analysis of social amoeba genomes highlights ancient origins for complex intercellular communication.</title>
        <authorList>
            <person name="Heidel A.J."/>
            <person name="Lawal H.M."/>
            <person name="Felder M."/>
            <person name="Schilde C."/>
            <person name="Helps N.R."/>
            <person name="Tunggal B."/>
            <person name="Rivero F."/>
            <person name="John U."/>
            <person name="Schleicher M."/>
            <person name="Eichinger L."/>
            <person name="Platzer M."/>
            <person name="Noegel A.A."/>
            <person name="Schaap P."/>
            <person name="Gloeckner G."/>
        </authorList>
    </citation>
    <scope>NUCLEOTIDE SEQUENCE [LARGE SCALE GENOMIC DNA]</scope>
    <source>
        <strain evidence="2">ATCC 26659 / Pp 5 / PN500</strain>
    </source>
</reference>
<dbReference type="AlphaFoldDB" id="D3BCK0"/>